<evidence type="ECO:0000313" key="4">
    <source>
        <dbReference type="Proteomes" id="UP000663419"/>
    </source>
</evidence>
<dbReference type="PANTHER" id="PTHR39470">
    <property type="entry name" value="CHROMOSOME 10, WHOLE GENOME SHOTGUN SEQUENCE"/>
    <property type="match status" value="1"/>
</dbReference>
<feature type="transmembrane region" description="Helical" evidence="2">
    <location>
        <begin position="48"/>
        <end position="68"/>
    </location>
</feature>
<evidence type="ECO:0000313" key="3">
    <source>
        <dbReference type="EMBL" id="QSS51566.1"/>
    </source>
</evidence>
<gene>
    <name evidence="3" type="ORF">I7I53_06924</name>
</gene>
<dbReference type="AlphaFoldDB" id="A0A8A1LCB2"/>
<dbReference type="PANTHER" id="PTHR39470:SF1">
    <property type="entry name" value="CHORISMATE SYNTHASE PROTEIN"/>
    <property type="match status" value="1"/>
</dbReference>
<dbReference type="EMBL" id="CP069103">
    <property type="protein sequence ID" value="QSS51566.1"/>
    <property type="molecule type" value="Genomic_DNA"/>
</dbReference>
<accession>A0A8A1LCB2</accession>
<organism evidence="3 4">
    <name type="scientific">Ajellomyces capsulatus (strain H88)</name>
    <name type="common">Darling's disease fungus</name>
    <name type="synonym">Histoplasma capsulatum</name>
    <dbReference type="NCBI Taxonomy" id="544711"/>
    <lineage>
        <taxon>Eukaryota</taxon>
        <taxon>Fungi</taxon>
        <taxon>Dikarya</taxon>
        <taxon>Ascomycota</taxon>
        <taxon>Pezizomycotina</taxon>
        <taxon>Eurotiomycetes</taxon>
        <taxon>Eurotiomycetidae</taxon>
        <taxon>Onygenales</taxon>
        <taxon>Ajellomycetaceae</taxon>
        <taxon>Histoplasma</taxon>
    </lineage>
</organism>
<sequence length="423" mass="46067">MGNYDTYKTLLIFFSPLLFRKARSCFHSLRSSLAQRPRPRPLPPGAALALNILFISTCLFLFLSFPAWTGLNPHAPSSNIFALTQSRLNTPTEILFNRLARLRPNNTLTSLDTQLKAKFTSPTLRRLYLRYGPETLLACPFCTPDAETTYLLYYLPLHTFLPHLLHLLITGLVTSNPLTGPSASRFRSKFTLTALSLLLLETLLVAFYNPASSPNPAKAHHKTPSTNPQDIPTSFHNNLTTFRLLTFTIFDALAAGTIYLAATHRFFYTPPTPAEVTDQLVAIASATLASATAKVHAVSVVRNATVRDRGLKARDDAYWTAVVAMEGSGLLGTSLGGLGEGGSVWEEEEVVRAMTSVMRRRNAGRKGDVVDVGRLGVEANSYVEGITAGLGRGDDDDDDGDGDGGYDGNSRDGNGSGRNRSRS</sequence>
<keyword evidence="2" id="KW-0812">Transmembrane</keyword>
<keyword evidence="2" id="KW-0472">Membrane</keyword>
<name>A0A8A1LCB2_AJEC8</name>
<dbReference type="Proteomes" id="UP000663419">
    <property type="component" value="Chromosome 2"/>
</dbReference>
<feature type="compositionally biased region" description="Acidic residues" evidence="1">
    <location>
        <begin position="394"/>
        <end position="404"/>
    </location>
</feature>
<reference evidence="3" key="1">
    <citation type="submission" date="2021-01" db="EMBL/GenBank/DDBJ databases">
        <title>Chromosome-level genome assembly of a human fungal pathogen reveals clustering of transcriptionally co-regulated genes.</title>
        <authorList>
            <person name="Voorhies M."/>
            <person name="Cohen S."/>
            <person name="Shea T.P."/>
            <person name="Petrus S."/>
            <person name="Munoz J.F."/>
            <person name="Poplawski S."/>
            <person name="Goldman W.E."/>
            <person name="Michael T."/>
            <person name="Cuomo C.A."/>
            <person name="Sil A."/>
            <person name="Beyhan S."/>
        </authorList>
    </citation>
    <scope>NUCLEOTIDE SEQUENCE</scope>
    <source>
        <strain evidence="3">H88</strain>
    </source>
</reference>
<feature type="transmembrane region" description="Helical" evidence="2">
    <location>
        <begin position="242"/>
        <end position="262"/>
    </location>
</feature>
<feature type="transmembrane region" description="Helical" evidence="2">
    <location>
        <begin position="190"/>
        <end position="208"/>
    </location>
</feature>
<proteinExistence type="predicted"/>
<evidence type="ECO:0000256" key="2">
    <source>
        <dbReference type="SAM" id="Phobius"/>
    </source>
</evidence>
<protein>
    <submittedName>
        <fullName evidence="3">Uncharacterized protein</fullName>
    </submittedName>
</protein>
<evidence type="ECO:0000256" key="1">
    <source>
        <dbReference type="SAM" id="MobiDB-lite"/>
    </source>
</evidence>
<feature type="region of interest" description="Disordered" evidence="1">
    <location>
        <begin position="387"/>
        <end position="423"/>
    </location>
</feature>
<keyword evidence="2" id="KW-1133">Transmembrane helix</keyword>
<dbReference type="VEuPathDB" id="FungiDB:I7I53_06924"/>